<evidence type="ECO:0000313" key="2">
    <source>
        <dbReference type="Proteomes" id="UP000198535"/>
    </source>
</evidence>
<reference evidence="2" key="1">
    <citation type="submission" date="2016-10" db="EMBL/GenBank/DDBJ databases">
        <authorList>
            <person name="Varghese N."/>
            <person name="Submissions S."/>
        </authorList>
    </citation>
    <scope>NUCLEOTIDE SEQUENCE [LARGE SCALE GENOMIC DNA]</scope>
    <source>
        <strain evidence="2">Mob M</strain>
    </source>
</reference>
<organism evidence="1 2">
    <name type="scientific">Methanolobus profundi</name>
    <dbReference type="NCBI Taxonomy" id="487685"/>
    <lineage>
        <taxon>Archaea</taxon>
        <taxon>Methanobacteriati</taxon>
        <taxon>Methanobacteriota</taxon>
        <taxon>Stenosarchaea group</taxon>
        <taxon>Methanomicrobia</taxon>
        <taxon>Methanosarcinales</taxon>
        <taxon>Methanosarcinaceae</taxon>
        <taxon>Methanolobus</taxon>
    </lineage>
</organism>
<name>A0A1I4UHK8_9EURY</name>
<evidence type="ECO:0000313" key="1">
    <source>
        <dbReference type="EMBL" id="SFM88487.1"/>
    </source>
</evidence>
<dbReference type="GeneID" id="89363668"/>
<dbReference type="Proteomes" id="UP000198535">
    <property type="component" value="Unassembled WGS sequence"/>
</dbReference>
<gene>
    <name evidence="1" type="ORF">SAMN04488696_2717</name>
</gene>
<keyword evidence="2" id="KW-1185">Reference proteome</keyword>
<dbReference type="STRING" id="487685.SAMN04488696_2717"/>
<dbReference type="AlphaFoldDB" id="A0A1I4UHK8"/>
<sequence>MEVVLTVDGKDIEINHFVQSILGSTVVGAATTLHGVDKDCKEILIKVKQ</sequence>
<dbReference type="RefSeq" id="WP_177188079.1">
    <property type="nucleotide sequence ID" value="NZ_FOUJ01000007.1"/>
</dbReference>
<dbReference type="OrthoDB" id="9014at2157"/>
<accession>A0A1I4UHK8</accession>
<protein>
    <submittedName>
        <fullName evidence="1">Uncharacterized protein</fullName>
    </submittedName>
</protein>
<dbReference type="EMBL" id="FOUJ01000007">
    <property type="protein sequence ID" value="SFM88487.1"/>
    <property type="molecule type" value="Genomic_DNA"/>
</dbReference>
<proteinExistence type="predicted"/>